<evidence type="ECO:0000256" key="1">
    <source>
        <dbReference type="ARBA" id="ARBA00004123"/>
    </source>
</evidence>
<name>A0AB40AU19_DIOCR</name>
<dbReference type="InterPro" id="IPR006458">
    <property type="entry name" value="Ovate_C"/>
</dbReference>
<accession>A0AB40AU19</accession>
<evidence type="ECO:0000256" key="3">
    <source>
        <dbReference type="ARBA" id="ARBA00023015"/>
    </source>
</evidence>
<evidence type="ECO:0000259" key="8">
    <source>
        <dbReference type="PROSITE" id="PS51754"/>
    </source>
</evidence>
<evidence type="ECO:0000256" key="5">
    <source>
        <dbReference type="ARBA" id="ARBA00023242"/>
    </source>
</evidence>
<dbReference type="Proteomes" id="UP001515500">
    <property type="component" value="Unplaced"/>
</dbReference>
<feature type="domain" description="OVATE" evidence="8">
    <location>
        <begin position="107"/>
        <end position="166"/>
    </location>
</feature>
<reference evidence="10" key="1">
    <citation type="submission" date="2025-08" db="UniProtKB">
        <authorList>
            <consortium name="RefSeq"/>
        </authorList>
    </citation>
    <scope>IDENTIFICATION</scope>
</reference>
<comment type="function">
    <text evidence="6">Transcriptional repressor that regulates multiple aspects of plant growth and development.</text>
</comment>
<dbReference type="PROSITE" id="PS51754">
    <property type="entry name" value="OVATE"/>
    <property type="match status" value="1"/>
</dbReference>
<evidence type="ECO:0000313" key="9">
    <source>
        <dbReference type="Proteomes" id="UP001515500"/>
    </source>
</evidence>
<keyword evidence="5 6" id="KW-0539">Nucleus</keyword>
<keyword evidence="2 6" id="KW-0678">Repressor</keyword>
<gene>
    <name evidence="10" type="primary">LOC120254429</name>
</gene>
<sequence length="173" mass="19662">MPLSKRKFAVRRHPVIVDIGCGCRRNKLSSFFSSINPIPKKQNPYFSTTSLTTTTTTTTTSSSSFSFQDSPQNPTCSNSMNQNTKKKKKKKMMMKKKTRVVGESVAVEKDSSEPYLDFRESMVQMIVENQIYGWDDLRELLHSLLSLNSPQYHPLILRAFSDVCHAIFSPPSD</sequence>
<dbReference type="NCBIfam" id="TIGR01568">
    <property type="entry name" value="A_thal_3678"/>
    <property type="match status" value="1"/>
</dbReference>
<dbReference type="PANTHER" id="PTHR33057:SF70">
    <property type="entry name" value="TRANSCRIPTION REPRESSOR-RELATED"/>
    <property type="match status" value="1"/>
</dbReference>
<dbReference type="GO" id="GO:0005634">
    <property type="term" value="C:nucleus"/>
    <property type="evidence" value="ECO:0007669"/>
    <property type="project" value="UniProtKB-SubCell"/>
</dbReference>
<comment type="subcellular location">
    <subcellularLocation>
        <location evidence="1 6">Nucleus</location>
    </subcellularLocation>
</comment>
<proteinExistence type="predicted"/>
<feature type="region of interest" description="Disordered" evidence="7">
    <location>
        <begin position="57"/>
        <end position="94"/>
    </location>
</feature>
<feature type="compositionally biased region" description="Basic residues" evidence="7">
    <location>
        <begin position="84"/>
        <end position="94"/>
    </location>
</feature>
<evidence type="ECO:0000313" key="10">
    <source>
        <dbReference type="RefSeq" id="XP_039118476.1"/>
    </source>
</evidence>
<dbReference type="InterPro" id="IPR038933">
    <property type="entry name" value="Ovate"/>
</dbReference>
<dbReference type="GeneID" id="120254429"/>
<evidence type="ECO:0000256" key="6">
    <source>
        <dbReference type="RuleBase" id="RU367028"/>
    </source>
</evidence>
<dbReference type="Pfam" id="PF04844">
    <property type="entry name" value="Ovate"/>
    <property type="match status" value="1"/>
</dbReference>
<dbReference type="GO" id="GO:0045892">
    <property type="term" value="P:negative regulation of DNA-templated transcription"/>
    <property type="evidence" value="ECO:0007669"/>
    <property type="project" value="UniProtKB-UniRule"/>
</dbReference>
<dbReference type="PANTHER" id="PTHR33057">
    <property type="entry name" value="TRANSCRIPTION REPRESSOR OFP7-RELATED"/>
    <property type="match status" value="1"/>
</dbReference>
<organism evidence="9 10">
    <name type="scientific">Dioscorea cayennensis subsp. rotundata</name>
    <name type="common">White Guinea yam</name>
    <name type="synonym">Dioscorea rotundata</name>
    <dbReference type="NCBI Taxonomy" id="55577"/>
    <lineage>
        <taxon>Eukaryota</taxon>
        <taxon>Viridiplantae</taxon>
        <taxon>Streptophyta</taxon>
        <taxon>Embryophyta</taxon>
        <taxon>Tracheophyta</taxon>
        <taxon>Spermatophyta</taxon>
        <taxon>Magnoliopsida</taxon>
        <taxon>Liliopsida</taxon>
        <taxon>Dioscoreales</taxon>
        <taxon>Dioscoreaceae</taxon>
        <taxon>Dioscorea</taxon>
    </lineage>
</organism>
<evidence type="ECO:0000256" key="4">
    <source>
        <dbReference type="ARBA" id="ARBA00023163"/>
    </source>
</evidence>
<feature type="compositionally biased region" description="Low complexity" evidence="7">
    <location>
        <begin position="57"/>
        <end position="67"/>
    </location>
</feature>
<dbReference type="AlphaFoldDB" id="A0AB40AU19"/>
<protein>
    <recommendedName>
        <fullName evidence="6">Transcription repressor</fullName>
    </recommendedName>
    <alternativeName>
        <fullName evidence="6">Ovate family protein</fullName>
    </alternativeName>
</protein>
<keyword evidence="3 6" id="KW-0805">Transcription regulation</keyword>
<evidence type="ECO:0000256" key="7">
    <source>
        <dbReference type="SAM" id="MobiDB-lite"/>
    </source>
</evidence>
<evidence type="ECO:0000256" key="2">
    <source>
        <dbReference type="ARBA" id="ARBA00022491"/>
    </source>
</evidence>
<keyword evidence="4 6" id="KW-0804">Transcription</keyword>
<feature type="compositionally biased region" description="Polar residues" evidence="7">
    <location>
        <begin position="68"/>
        <end position="83"/>
    </location>
</feature>
<keyword evidence="9" id="KW-1185">Reference proteome</keyword>
<dbReference type="RefSeq" id="XP_039118476.1">
    <property type="nucleotide sequence ID" value="XM_039262542.1"/>
</dbReference>